<name>A8ZQT6_ACAM1</name>
<keyword evidence="1" id="KW-1133">Transmembrane helix</keyword>
<organism evidence="2 3">
    <name type="scientific">Acaryochloris marina (strain MBIC 11017)</name>
    <dbReference type="NCBI Taxonomy" id="329726"/>
    <lineage>
        <taxon>Bacteria</taxon>
        <taxon>Bacillati</taxon>
        <taxon>Cyanobacteriota</taxon>
        <taxon>Cyanophyceae</taxon>
        <taxon>Acaryochloridales</taxon>
        <taxon>Acaryochloridaceae</taxon>
        <taxon>Acaryochloris</taxon>
    </lineage>
</organism>
<keyword evidence="1" id="KW-0472">Membrane</keyword>
<dbReference type="OrthoDB" id="485553at2"/>
<evidence type="ECO:0000313" key="2">
    <source>
        <dbReference type="EMBL" id="ABW33372.1"/>
    </source>
</evidence>
<accession>A8ZQT6</accession>
<dbReference type="HOGENOM" id="CLU_1243099_0_0_3"/>
<keyword evidence="1" id="KW-0812">Transmembrane</keyword>
<dbReference type="EMBL" id="CP000845">
    <property type="protein sequence ID" value="ABW33372.1"/>
    <property type="molecule type" value="Genomic_DNA"/>
</dbReference>
<evidence type="ECO:0000313" key="3">
    <source>
        <dbReference type="Proteomes" id="UP000000268"/>
    </source>
</evidence>
<dbReference type="KEGG" id="amr:AM1_H0019"/>
<keyword evidence="3" id="KW-1185">Reference proteome</keyword>
<evidence type="ECO:0000256" key="1">
    <source>
        <dbReference type="SAM" id="Phobius"/>
    </source>
</evidence>
<keyword evidence="2" id="KW-0614">Plasmid</keyword>
<reference evidence="2 3" key="1">
    <citation type="journal article" date="2008" name="Proc. Natl. Acad. Sci. U.S.A.">
        <title>Niche adaptation and genome expansion in the chlorophyll d-producing cyanobacterium Acaryochloris marina.</title>
        <authorList>
            <person name="Swingley W.D."/>
            <person name="Chen M."/>
            <person name="Cheung P.C."/>
            <person name="Conrad A.L."/>
            <person name="Dejesa L.C."/>
            <person name="Hao J."/>
            <person name="Honchak B.M."/>
            <person name="Karbach L.E."/>
            <person name="Kurdoglu A."/>
            <person name="Lahiri S."/>
            <person name="Mastrian S.D."/>
            <person name="Miyashita H."/>
            <person name="Page L."/>
            <person name="Ramakrishna P."/>
            <person name="Satoh S."/>
            <person name="Sattley W.M."/>
            <person name="Shimada Y."/>
            <person name="Taylor H.L."/>
            <person name="Tomo T."/>
            <person name="Tsuchiya T."/>
            <person name="Wang Z.T."/>
            <person name="Raymond J."/>
            <person name="Mimuro M."/>
            <person name="Blankenship R.E."/>
            <person name="Touchman J.W."/>
        </authorList>
    </citation>
    <scope>NUCLEOTIDE SEQUENCE [LARGE SCALE GENOMIC DNA]</scope>
    <source>
        <strain evidence="3">MBIC 11017</strain>
        <plasmid evidence="3">Plasmid pREB8</plasmid>
    </source>
</reference>
<sequence>MIWRSRLLLLTFSSIVLTGNIQLQSVRAANIKYDFTVDFPPLPFRQPLQGQKGAGFLTIDDTSQPIFSDTRSGIPLDFYEVEQLNFSLLGQTFTKQDDIAANRPLQRFPLVAFQGERLQGLDFAVNRKSRTGLGFIFQVDTLSLSDEFFSPSDGDFTGNIGAIVGPGFSRSIVAAQGSGLSLGRVKFRRVPLDDGAVSIVLSIFLSSLIVVYRQRKQQQPLP</sequence>
<feature type="transmembrane region" description="Helical" evidence="1">
    <location>
        <begin position="195"/>
        <end position="212"/>
    </location>
</feature>
<dbReference type="Proteomes" id="UP000000268">
    <property type="component" value="Plasmid pREB8"/>
</dbReference>
<evidence type="ECO:0008006" key="4">
    <source>
        <dbReference type="Google" id="ProtNLM"/>
    </source>
</evidence>
<dbReference type="RefSeq" id="WP_012168435.1">
    <property type="nucleotide sequence ID" value="NC_009933.1"/>
</dbReference>
<geneLocation type="plasmid" evidence="2 3">
    <name>pREB8</name>
</geneLocation>
<protein>
    <recommendedName>
        <fullName evidence="4">PEP-CTERM sorting domain-containing protein</fullName>
    </recommendedName>
</protein>
<dbReference type="AlphaFoldDB" id="A8ZQT6"/>
<proteinExistence type="predicted"/>
<gene>
    <name evidence="2" type="ordered locus">AM1_H0019</name>
</gene>